<dbReference type="InterPro" id="IPR051259">
    <property type="entry name" value="rRNA_Methyltransferase"/>
</dbReference>
<evidence type="ECO:0000313" key="5">
    <source>
        <dbReference type="EMBL" id="EEY53245.1"/>
    </source>
</evidence>
<dbReference type="HOGENOM" id="CLU_094787_1_0_1"/>
<dbReference type="GO" id="GO:0032259">
    <property type="term" value="P:methylation"/>
    <property type="evidence" value="ECO:0007669"/>
    <property type="project" value="UniProtKB-KW"/>
</dbReference>
<dbReference type="PANTHER" id="PTHR43191">
    <property type="entry name" value="RRNA METHYLTRANSFERASE 3"/>
    <property type="match status" value="1"/>
</dbReference>
<feature type="domain" description="tRNA/rRNA methyltransferase SpoU type" evidence="4">
    <location>
        <begin position="13"/>
        <end position="128"/>
    </location>
</feature>
<dbReference type="InParanoid" id="D0N6P6"/>
<dbReference type="Gene3D" id="3.40.1280.10">
    <property type="match status" value="1"/>
</dbReference>
<evidence type="ECO:0000259" key="4">
    <source>
        <dbReference type="Pfam" id="PF00588"/>
    </source>
</evidence>
<evidence type="ECO:0000256" key="2">
    <source>
        <dbReference type="ARBA" id="ARBA00022679"/>
    </source>
</evidence>
<gene>
    <name evidence="5" type="ORF">PITG_06886</name>
</gene>
<organism evidence="5 6">
    <name type="scientific">Phytophthora infestans (strain T30-4)</name>
    <name type="common">Potato late blight agent</name>
    <dbReference type="NCBI Taxonomy" id="403677"/>
    <lineage>
        <taxon>Eukaryota</taxon>
        <taxon>Sar</taxon>
        <taxon>Stramenopiles</taxon>
        <taxon>Oomycota</taxon>
        <taxon>Peronosporomycetes</taxon>
        <taxon>Peronosporales</taxon>
        <taxon>Peronosporaceae</taxon>
        <taxon>Phytophthora</taxon>
    </lineage>
</organism>
<dbReference type="RefSeq" id="XP_002904863.1">
    <property type="nucleotide sequence ID" value="XM_002904817.1"/>
</dbReference>
<proteinExistence type="predicted"/>
<evidence type="ECO:0000256" key="1">
    <source>
        <dbReference type="ARBA" id="ARBA00022603"/>
    </source>
</evidence>
<dbReference type="Pfam" id="PF00588">
    <property type="entry name" value="SpoU_methylase"/>
    <property type="match status" value="1"/>
</dbReference>
<dbReference type="KEGG" id="pif:PITG_06886"/>
<protein>
    <recommendedName>
        <fullName evidence="4">tRNA/rRNA methyltransferase SpoU type domain-containing protein</fullName>
    </recommendedName>
</protein>
<dbReference type="OMA" id="DQRAICT"/>
<feature type="region of interest" description="Disordered" evidence="3">
    <location>
        <begin position="183"/>
        <end position="216"/>
    </location>
</feature>
<dbReference type="OrthoDB" id="270651at2759"/>
<reference evidence="6" key="1">
    <citation type="journal article" date="2009" name="Nature">
        <title>Genome sequence and analysis of the Irish potato famine pathogen Phytophthora infestans.</title>
        <authorList>
            <consortium name="The Broad Institute Genome Sequencing Platform"/>
            <person name="Haas B.J."/>
            <person name="Kamoun S."/>
            <person name="Zody M.C."/>
            <person name="Jiang R.H."/>
            <person name="Handsaker R.E."/>
            <person name="Cano L.M."/>
            <person name="Grabherr M."/>
            <person name="Kodira C.D."/>
            <person name="Raffaele S."/>
            <person name="Torto-Alalibo T."/>
            <person name="Bozkurt T.O."/>
            <person name="Ah-Fong A.M."/>
            <person name="Alvarado L."/>
            <person name="Anderson V.L."/>
            <person name="Armstrong M.R."/>
            <person name="Avrova A."/>
            <person name="Baxter L."/>
            <person name="Beynon J."/>
            <person name="Boevink P.C."/>
            <person name="Bollmann S.R."/>
            <person name="Bos J.I."/>
            <person name="Bulone V."/>
            <person name="Cai G."/>
            <person name="Cakir C."/>
            <person name="Carrington J.C."/>
            <person name="Chawner M."/>
            <person name="Conti L."/>
            <person name="Costanzo S."/>
            <person name="Ewan R."/>
            <person name="Fahlgren N."/>
            <person name="Fischbach M.A."/>
            <person name="Fugelstad J."/>
            <person name="Gilroy E.M."/>
            <person name="Gnerre S."/>
            <person name="Green P.J."/>
            <person name="Grenville-Briggs L.J."/>
            <person name="Griffith J."/>
            <person name="Grunwald N.J."/>
            <person name="Horn K."/>
            <person name="Horner N.R."/>
            <person name="Hu C.H."/>
            <person name="Huitema E."/>
            <person name="Jeong D.H."/>
            <person name="Jones A.M."/>
            <person name="Jones J.D."/>
            <person name="Jones R.W."/>
            <person name="Karlsson E.K."/>
            <person name="Kunjeti S.G."/>
            <person name="Lamour K."/>
            <person name="Liu Z."/>
            <person name="Ma L."/>
            <person name="Maclean D."/>
            <person name="Chibucos M.C."/>
            <person name="McDonald H."/>
            <person name="McWalters J."/>
            <person name="Meijer H.J."/>
            <person name="Morgan W."/>
            <person name="Morris P.F."/>
            <person name="Munro C.A."/>
            <person name="O'Neill K."/>
            <person name="Ospina-Giraldo M."/>
            <person name="Pinzon A."/>
            <person name="Pritchard L."/>
            <person name="Ramsahoye B."/>
            <person name="Ren Q."/>
            <person name="Restrepo S."/>
            <person name="Roy S."/>
            <person name="Sadanandom A."/>
            <person name="Savidor A."/>
            <person name="Schornack S."/>
            <person name="Schwartz D.C."/>
            <person name="Schumann U.D."/>
            <person name="Schwessinger B."/>
            <person name="Seyer L."/>
            <person name="Sharpe T."/>
            <person name="Silvar C."/>
            <person name="Song J."/>
            <person name="Studholme D.J."/>
            <person name="Sykes S."/>
            <person name="Thines M."/>
            <person name="van de Vondervoort P.J."/>
            <person name="Phuntumart V."/>
            <person name="Wawra S."/>
            <person name="Weide R."/>
            <person name="Win J."/>
            <person name="Young C."/>
            <person name="Zhou S."/>
            <person name="Fry W."/>
            <person name="Meyers B.C."/>
            <person name="van West P."/>
            <person name="Ristaino J."/>
            <person name="Govers F."/>
            <person name="Birch P.R."/>
            <person name="Whisson S.C."/>
            <person name="Judelson H.S."/>
            <person name="Nusbaum C."/>
        </authorList>
    </citation>
    <scope>NUCLEOTIDE SEQUENCE [LARGE SCALE GENOMIC DNA]</scope>
    <source>
        <strain evidence="6">T30-4</strain>
    </source>
</reference>
<dbReference type="GeneID" id="9463697"/>
<dbReference type="Proteomes" id="UP000006643">
    <property type="component" value="Unassembled WGS sequence"/>
</dbReference>
<dbReference type="GO" id="GO:0008173">
    <property type="term" value="F:RNA methyltransferase activity"/>
    <property type="evidence" value="ECO:0007669"/>
    <property type="project" value="InterPro"/>
</dbReference>
<dbReference type="eggNOG" id="KOG0838">
    <property type="taxonomic scope" value="Eukaryota"/>
</dbReference>
<dbReference type="GO" id="GO:0006396">
    <property type="term" value="P:RNA processing"/>
    <property type="evidence" value="ECO:0007669"/>
    <property type="project" value="InterPro"/>
</dbReference>
<feature type="compositionally biased region" description="Gly residues" evidence="3">
    <location>
        <begin position="207"/>
        <end position="216"/>
    </location>
</feature>
<evidence type="ECO:0000313" key="6">
    <source>
        <dbReference type="Proteomes" id="UP000006643"/>
    </source>
</evidence>
<dbReference type="AlphaFoldDB" id="D0N6P6"/>
<sequence>MTTTSSAAGSVELYMVLSNKSGRQNLGTYLRTASAFGTTQVLVGDGLRALRYSWSTPSAEVRGCCAFYDFTEARGYLKTKGCTIFGLTAHATPYEGTSAFVIDNEFPGLSEEQRAICDHFVHVPFHGEQTEASSHLTLDTTVVTAITLHHFTAFAQFPMRAIEATNTQGKFVLDAYPTFDPAHNERGQEKAAMREAKRANADDGLAEGDGLGNMFG</sequence>
<dbReference type="InterPro" id="IPR001537">
    <property type="entry name" value="SpoU_MeTrfase"/>
</dbReference>
<accession>D0N6P6</accession>
<evidence type="ECO:0000256" key="3">
    <source>
        <dbReference type="SAM" id="MobiDB-lite"/>
    </source>
</evidence>
<dbReference type="STRING" id="403677.D0N6P6"/>
<keyword evidence="2" id="KW-0808">Transferase</keyword>
<dbReference type="EMBL" id="DS028127">
    <property type="protein sequence ID" value="EEY53245.1"/>
    <property type="molecule type" value="Genomic_DNA"/>
</dbReference>
<dbReference type="SUPFAM" id="SSF75217">
    <property type="entry name" value="alpha/beta knot"/>
    <property type="match status" value="1"/>
</dbReference>
<dbReference type="GO" id="GO:0003723">
    <property type="term" value="F:RNA binding"/>
    <property type="evidence" value="ECO:0007669"/>
    <property type="project" value="InterPro"/>
</dbReference>
<keyword evidence="1" id="KW-0489">Methyltransferase</keyword>
<dbReference type="VEuPathDB" id="FungiDB:PITG_06886"/>
<feature type="compositionally biased region" description="Basic and acidic residues" evidence="3">
    <location>
        <begin position="183"/>
        <end position="201"/>
    </location>
</feature>
<keyword evidence="6" id="KW-1185">Reference proteome</keyword>
<name>D0N6P6_PHYIT</name>
<dbReference type="PANTHER" id="PTHR43191:SF7">
    <property type="entry name" value="OBP33PEP LIKE PROTEIN"/>
    <property type="match status" value="1"/>
</dbReference>
<dbReference type="InterPro" id="IPR029026">
    <property type="entry name" value="tRNA_m1G_MTases_N"/>
</dbReference>
<dbReference type="InterPro" id="IPR029028">
    <property type="entry name" value="Alpha/beta_knot_MTases"/>
</dbReference>